<dbReference type="Pfam" id="PF00069">
    <property type="entry name" value="Pkinase"/>
    <property type="match status" value="1"/>
</dbReference>
<reference evidence="8" key="2">
    <citation type="submission" date="2023-04" db="EMBL/GenBank/DDBJ databases">
        <authorList>
            <person name="Bruccoleri R.E."/>
            <person name="Oakeley E.J."/>
            <person name="Faust A.-M."/>
            <person name="Dessus-Babus S."/>
            <person name="Altorfer M."/>
            <person name="Burckhardt D."/>
            <person name="Oertli M."/>
            <person name="Naumann U."/>
            <person name="Petersen F."/>
            <person name="Wong J."/>
        </authorList>
    </citation>
    <scope>NUCLEOTIDE SEQUENCE</scope>
    <source>
        <strain evidence="8">GSM-AAB239-AS_SAM_17_03QT</strain>
        <tissue evidence="8">Leaf</tissue>
    </source>
</reference>
<keyword evidence="4 5" id="KW-0067">ATP-binding</keyword>
<dbReference type="SUPFAM" id="SSF56112">
    <property type="entry name" value="Protein kinase-like (PK-like)"/>
    <property type="match status" value="1"/>
</dbReference>
<feature type="domain" description="Protein kinase" evidence="7">
    <location>
        <begin position="371"/>
        <end position="652"/>
    </location>
</feature>
<keyword evidence="1" id="KW-0808">Transferase</keyword>
<dbReference type="PROSITE" id="PS50011">
    <property type="entry name" value="PROTEIN_KINASE_DOM"/>
    <property type="match status" value="1"/>
</dbReference>
<proteinExistence type="predicted"/>
<protein>
    <submittedName>
        <fullName evidence="8">Receptor protein kinase TMK1</fullName>
    </submittedName>
</protein>
<dbReference type="FunFam" id="3.30.200.20:FF:000268">
    <property type="entry name" value="probable receptor-like serine/threonine-protein kinase At5g57670"/>
    <property type="match status" value="1"/>
</dbReference>
<dbReference type="Gene3D" id="3.40.50.620">
    <property type="entry name" value="HUPs"/>
    <property type="match status" value="1"/>
</dbReference>
<dbReference type="Pfam" id="PF00582">
    <property type="entry name" value="Usp"/>
    <property type="match status" value="1"/>
</dbReference>
<evidence type="ECO:0000313" key="8">
    <source>
        <dbReference type="EMBL" id="KAJ6805855.1"/>
    </source>
</evidence>
<dbReference type="GO" id="GO:0004672">
    <property type="term" value="F:protein kinase activity"/>
    <property type="evidence" value="ECO:0007669"/>
    <property type="project" value="InterPro"/>
</dbReference>
<evidence type="ECO:0000313" key="9">
    <source>
        <dbReference type="Proteomes" id="UP001140949"/>
    </source>
</evidence>
<comment type="caution">
    <text evidence="8">The sequence shown here is derived from an EMBL/GenBank/DDBJ whole genome shotgun (WGS) entry which is preliminary data.</text>
</comment>
<dbReference type="InterPro" id="IPR008271">
    <property type="entry name" value="Ser/Thr_kinase_AS"/>
</dbReference>
<gene>
    <name evidence="8" type="ORF">M6B38_178205</name>
</gene>
<evidence type="ECO:0000256" key="4">
    <source>
        <dbReference type="ARBA" id="ARBA00022840"/>
    </source>
</evidence>
<feature type="region of interest" description="Disordered" evidence="6">
    <location>
        <begin position="215"/>
        <end position="242"/>
    </location>
</feature>
<dbReference type="FunFam" id="1.10.510.10:FF:000284">
    <property type="entry name" value="Putative receptor-like serine/threonine-protein kinase"/>
    <property type="match status" value="1"/>
</dbReference>
<accession>A0AAX6EPZ8</accession>
<dbReference type="GO" id="GO:0005524">
    <property type="term" value="F:ATP binding"/>
    <property type="evidence" value="ECO:0007669"/>
    <property type="project" value="UniProtKB-UniRule"/>
</dbReference>
<dbReference type="InterPro" id="IPR014729">
    <property type="entry name" value="Rossmann-like_a/b/a_fold"/>
</dbReference>
<evidence type="ECO:0000256" key="3">
    <source>
        <dbReference type="ARBA" id="ARBA00022777"/>
    </source>
</evidence>
<sequence length="729" mass="81101">MKKKRRRMGVPKEEESDGGRTVVVGVKMDPESKELLTWALVQVARPGDRVVALHVIPEVSPPNGKCTPLLSLVKTFDSVLAVYDGFCNLKQIDLKLKLCRGSSVQKVLVRETMASAASKLIVGTSKNPHGIRFSTTLIAKYCSKKLPKDCSVIAVNNGKIIFKRESREDEHSFKTDMLAIKARTSKEFDTRRPSSVNCLPARLSCGSSIVRNDSRERSRSFYSPMSSPPASPASQRGKLRRDDSLALIPVKRVETLSKPGWPLLRKTVLAGKKSSSSQEKPKISVVQWAMRLPSRYTSPTVIHPHHKYADAGGENLAMVPVTRTDSSSSSSLAIHDEGKELPEELQLLQVKYSSVCRLFSYKELRRATSNFSSEYLIGKGGSSRVYKGCLSDGKELAVKVLKRSEDVLKEFISEIEIVTALHHKNIISLIGFCFEDENLMLVYDLLLKGSLEETIHGDKENEDARSLTWAERYKIALGVAEALDYLHDSGSTAPVIHRDVKSSNILLSEDFEPRLCDFGLAKWASSSSSHMTCNDVAGTFGYLAPEYFMYGKVNEKIDVYAFGVVLLELLSGRKPIDTRSENGNESLVMWAKEILQGGKTKKLVDPCLDDKYDDDQMERMVLAASLCIRRDPRCRPHIAPIKKLLQGDQNILRWARAQVRASEDSDSLDDEAVQPNSLIQSHINLALLGVEDDTLSVSSIDHSVGFLPTANTSLEDYLKGRWSRQSSFD</sequence>
<evidence type="ECO:0000256" key="6">
    <source>
        <dbReference type="SAM" id="MobiDB-lite"/>
    </source>
</evidence>
<dbReference type="AlphaFoldDB" id="A0AAX6EPZ8"/>
<dbReference type="EMBL" id="JANAVB010035219">
    <property type="protein sequence ID" value="KAJ6805855.1"/>
    <property type="molecule type" value="Genomic_DNA"/>
</dbReference>
<organism evidence="8 9">
    <name type="scientific">Iris pallida</name>
    <name type="common">Sweet iris</name>
    <dbReference type="NCBI Taxonomy" id="29817"/>
    <lineage>
        <taxon>Eukaryota</taxon>
        <taxon>Viridiplantae</taxon>
        <taxon>Streptophyta</taxon>
        <taxon>Embryophyta</taxon>
        <taxon>Tracheophyta</taxon>
        <taxon>Spermatophyta</taxon>
        <taxon>Magnoliopsida</taxon>
        <taxon>Liliopsida</taxon>
        <taxon>Asparagales</taxon>
        <taxon>Iridaceae</taxon>
        <taxon>Iridoideae</taxon>
        <taxon>Irideae</taxon>
        <taxon>Iris</taxon>
    </lineage>
</organism>
<keyword evidence="9" id="KW-1185">Reference proteome</keyword>
<dbReference type="PANTHER" id="PTHR47987:SF5">
    <property type="entry name" value="PROTEIN KINASE DOMAIN-CONTAINING PROTEIN"/>
    <property type="match status" value="1"/>
</dbReference>
<dbReference type="InterPro" id="IPR006016">
    <property type="entry name" value="UspA"/>
</dbReference>
<dbReference type="InterPro" id="IPR017441">
    <property type="entry name" value="Protein_kinase_ATP_BS"/>
</dbReference>
<dbReference type="InterPro" id="IPR000719">
    <property type="entry name" value="Prot_kinase_dom"/>
</dbReference>
<reference evidence="8" key="1">
    <citation type="journal article" date="2023" name="GigaByte">
        <title>Genome assembly of the bearded iris, Iris pallida Lam.</title>
        <authorList>
            <person name="Bruccoleri R.E."/>
            <person name="Oakeley E.J."/>
            <person name="Faust A.M.E."/>
            <person name="Altorfer M."/>
            <person name="Dessus-Babus S."/>
            <person name="Burckhardt D."/>
            <person name="Oertli M."/>
            <person name="Naumann U."/>
            <person name="Petersen F."/>
            <person name="Wong J."/>
        </authorList>
    </citation>
    <scope>NUCLEOTIDE SEQUENCE</scope>
    <source>
        <strain evidence="8">GSM-AAB239-AS_SAM_17_03QT</strain>
    </source>
</reference>
<keyword evidence="8" id="KW-0675">Receptor</keyword>
<dbReference type="PROSITE" id="PS00108">
    <property type="entry name" value="PROTEIN_KINASE_ST"/>
    <property type="match status" value="1"/>
</dbReference>
<dbReference type="Gene3D" id="1.10.510.10">
    <property type="entry name" value="Transferase(Phosphotransferase) domain 1"/>
    <property type="match status" value="1"/>
</dbReference>
<dbReference type="InterPro" id="IPR011009">
    <property type="entry name" value="Kinase-like_dom_sf"/>
</dbReference>
<dbReference type="FunFam" id="3.40.50.620:FF:000177">
    <property type="entry name" value="probable receptor-like serine/threonine-protein kinase At5g57670"/>
    <property type="match status" value="1"/>
</dbReference>
<evidence type="ECO:0000256" key="2">
    <source>
        <dbReference type="ARBA" id="ARBA00022741"/>
    </source>
</evidence>
<dbReference type="PROSITE" id="PS00107">
    <property type="entry name" value="PROTEIN_KINASE_ATP"/>
    <property type="match status" value="1"/>
</dbReference>
<dbReference type="Proteomes" id="UP001140949">
    <property type="component" value="Unassembled WGS sequence"/>
</dbReference>
<dbReference type="InterPro" id="IPR046958">
    <property type="entry name" value="RBK1/2/STUNTED"/>
</dbReference>
<dbReference type="SUPFAM" id="SSF52402">
    <property type="entry name" value="Adenine nucleotide alpha hydrolases-like"/>
    <property type="match status" value="1"/>
</dbReference>
<dbReference type="PANTHER" id="PTHR47987">
    <property type="entry name" value="OS08G0249100 PROTEIN"/>
    <property type="match status" value="1"/>
</dbReference>
<dbReference type="Gene3D" id="3.30.200.20">
    <property type="entry name" value="Phosphorylase Kinase, domain 1"/>
    <property type="match status" value="1"/>
</dbReference>
<evidence type="ECO:0000256" key="1">
    <source>
        <dbReference type="ARBA" id="ARBA00022679"/>
    </source>
</evidence>
<feature type="binding site" evidence="5">
    <location>
        <position position="399"/>
    </location>
    <ligand>
        <name>ATP</name>
        <dbReference type="ChEBI" id="CHEBI:30616"/>
    </ligand>
</feature>
<name>A0AAX6EPZ8_IRIPA</name>
<keyword evidence="3 8" id="KW-0418">Kinase</keyword>
<evidence type="ECO:0000256" key="5">
    <source>
        <dbReference type="PROSITE-ProRule" id="PRU10141"/>
    </source>
</evidence>
<dbReference type="SMART" id="SM00220">
    <property type="entry name" value="S_TKc"/>
    <property type="match status" value="1"/>
</dbReference>
<evidence type="ECO:0000259" key="7">
    <source>
        <dbReference type="PROSITE" id="PS50011"/>
    </source>
</evidence>
<keyword evidence="2 5" id="KW-0547">Nucleotide-binding</keyword>
<dbReference type="CDD" id="cd14066">
    <property type="entry name" value="STKc_IRAK"/>
    <property type="match status" value="1"/>
</dbReference>